<evidence type="ECO:0000256" key="4">
    <source>
        <dbReference type="ARBA" id="ARBA00022692"/>
    </source>
</evidence>
<comment type="caution">
    <text evidence="10">The sequence shown here is derived from an EMBL/GenBank/DDBJ whole genome shotgun (WGS) entry which is preliminary data.</text>
</comment>
<keyword evidence="4 8" id="KW-0812">Transmembrane</keyword>
<dbReference type="PANTHER" id="PTHR30329:SF21">
    <property type="entry name" value="LIPOPROTEIN YIAD-RELATED"/>
    <property type="match status" value="1"/>
</dbReference>
<feature type="domain" description="OmpA-like" evidence="9">
    <location>
        <begin position="127"/>
        <end position="249"/>
    </location>
</feature>
<evidence type="ECO:0000256" key="1">
    <source>
        <dbReference type="ARBA" id="ARBA00004162"/>
    </source>
</evidence>
<keyword evidence="11" id="KW-1185">Reference proteome</keyword>
<keyword evidence="10" id="KW-0282">Flagellum</keyword>
<dbReference type="NCBIfam" id="NF005831">
    <property type="entry name" value="PRK07734.1"/>
    <property type="match status" value="1"/>
</dbReference>
<dbReference type="InterPro" id="IPR025713">
    <property type="entry name" value="MotB-like_N_dom"/>
</dbReference>
<reference evidence="11" key="1">
    <citation type="journal article" date="2019" name="Int. J. Syst. Evol. Microbiol.">
        <title>The Global Catalogue of Microorganisms (GCM) 10K type strain sequencing project: providing services to taxonomists for standard genome sequencing and annotation.</title>
        <authorList>
            <consortium name="The Broad Institute Genomics Platform"/>
            <consortium name="The Broad Institute Genome Sequencing Center for Infectious Disease"/>
            <person name="Wu L."/>
            <person name="Ma J."/>
        </authorList>
    </citation>
    <scope>NUCLEOTIDE SEQUENCE [LARGE SCALE GENOMIC DNA]</scope>
    <source>
        <strain evidence="11">CCUG 56754</strain>
    </source>
</reference>
<dbReference type="PROSITE" id="PS51123">
    <property type="entry name" value="OMPA_2"/>
    <property type="match status" value="1"/>
</dbReference>
<feature type="transmembrane region" description="Helical" evidence="8">
    <location>
        <begin position="20"/>
        <end position="38"/>
    </location>
</feature>
<evidence type="ECO:0000256" key="3">
    <source>
        <dbReference type="ARBA" id="ARBA00022475"/>
    </source>
</evidence>
<comment type="subcellular location">
    <subcellularLocation>
        <location evidence="1">Cell membrane</location>
        <topology evidence="1">Single-pass membrane protein</topology>
    </subcellularLocation>
</comment>
<dbReference type="EMBL" id="JBHTKJ010000003">
    <property type="protein sequence ID" value="MFD1037058.1"/>
    <property type="molecule type" value="Genomic_DNA"/>
</dbReference>
<dbReference type="Pfam" id="PF13677">
    <property type="entry name" value="MotB_plug"/>
    <property type="match status" value="1"/>
</dbReference>
<dbReference type="InterPro" id="IPR036737">
    <property type="entry name" value="OmpA-like_sf"/>
</dbReference>
<dbReference type="PANTHER" id="PTHR30329">
    <property type="entry name" value="STATOR ELEMENT OF FLAGELLAR MOTOR COMPLEX"/>
    <property type="match status" value="1"/>
</dbReference>
<dbReference type="SUPFAM" id="SSF103088">
    <property type="entry name" value="OmpA-like"/>
    <property type="match status" value="1"/>
</dbReference>
<dbReference type="Proteomes" id="UP001597040">
    <property type="component" value="Unassembled WGS sequence"/>
</dbReference>
<dbReference type="CDD" id="cd07185">
    <property type="entry name" value="OmpA_C-like"/>
    <property type="match status" value="1"/>
</dbReference>
<comment type="similarity">
    <text evidence="2">Belongs to the MotB family.</text>
</comment>
<dbReference type="InterPro" id="IPR006665">
    <property type="entry name" value="OmpA-like"/>
</dbReference>
<evidence type="ECO:0000256" key="2">
    <source>
        <dbReference type="ARBA" id="ARBA00008914"/>
    </source>
</evidence>
<name>A0ABW3LF88_9BACI</name>
<sequence length="259" mass="29443">MRKKKQRKDSHIDETWLLPYSDMLTLLVALFIILFAMSEIDTQKYKELTRVFNNEFSGGDGILEEGLNPVESPDDVIVELEEGENEEDEEITDGEKELIKLEDLQSQINDYISENNLSEVLGTKLTGEGLFITIMNDISFDSGSAIVKQEGIQIAKEISNFLYTDPANEIVISGHTDDVPIRNDEFSSNWELSVMRAVNFMSLILDNDDLDPRDFGAKGFGEYNPVVPNNNEENRAINRRVEVLVLPNYDIKPSDENRE</sequence>
<gene>
    <name evidence="10" type="primary">motB</name>
    <name evidence="10" type="ORF">ACFQ3N_01275</name>
</gene>
<keyword evidence="10" id="KW-0969">Cilium</keyword>
<dbReference type="Gene3D" id="3.30.1330.60">
    <property type="entry name" value="OmpA-like domain"/>
    <property type="match status" value="1"/>
</dbReference>
<keyword evidence="3" id="KW-1003">Cell membrane</keyword>
<evidence type="ECO:0000259" key="9">
    <source>
        <dbReference type="PROSITE" id="PS51123"/>
    </source>
</evidence>
<evidence type="ECO:0000256" key="6">
    <source>
        <dbReference type="ARBA" id="ARBA00023136"/>
    </source>
</evidence>
<accession>A0ABW3LF88</accession>
<dbReference type="Pfam" id="PF00691">
    <property type="entry name" value="OmpA"/>
    <property type="match status" value="1"/>
</dbReference>
<evidence type="ECO:0000256" key="7">
    <source>
        <dbReference type="PROSITE-ProRule" id="PRU00473"/>
    </source>
</evidence>
<organism evidence="10 11">
    <name type="scientific">Virgibacillus byunsanensis</name>
    <dbReference type="NCBI Taxonomy" id="570945"/>
    <lineage>
        <taxon>Bacteria</taxon>
        <taxon>Bacillati</taxon>
        <taxon>Bacillota</taxon>
        <taxon>Bacilli</taxon>
        <taxon>Bacillales</taxon>
        <taxon>Bacillaceae</taxon>
        <taxon>Virgibacillus</taxon>
    </lineage>
</organism>
<keyword evidence="6 7" id="KW-0472">Membrane</keyword>
<dbReference type="RefSeq" id="WP_390358806.1">
    <property type="nucleotide sequence ID" value="NZ_JBHTKJ010000003.1"/>
</dbReference>
<evidence type="ECO:0000256" key="5">
    <source>
        <dbReference type="ARBA" id="ARBA00022989"/>
    </source>
</evidence>
<proteinExistence type="inferred from homology"/>
<evidence type="ECO:0000313" key="10">
    <source>
        <dbReference type="EMBL" id="MFD1037058.1"/>
    </source>
</evidence>
<protein>
    <submittedName>
        <fullName evidence="10">Flagellar motor protein MotB</fullName>
    </submittedName>
</protein>
<keyword evidence="5 8" id="KW-1133">Transmembrane helix</keyword>
<evidence type="ECO:0000313" key="11">
    <source>
        <dbReference type="Proteomes" id="UP001597040"/>
    </source>
</evidence>
<dbReference type="InterPro" id="IPR050330">
    <property type="entry name" value="Bact_OuterMem_StrucFunc"/>
</dbReference>
<evidence type="ECO:0000256" key="8">
    <source>
        <dbReference type="SAM" id="Phobius"/>
    </source>
</evidence>
<keyword evidence="10" id="KW-0966">Cell projection</keyword>